<evidence type="ECO:0000313" key="8">
    <source>
        <dbReference type="Proteomes" id="UP000062255"/>
    </source>
</evidence>
<dbReference type="InterPro" id="IPR007867">
    <property type="entry name" value="GMC_OxRtase_C"/>
</dbReference>
<dbReference type="AlphaFoldDB" id="A0A0K0X8S8"/>
<dbReference type="EMBL" id="CP012150">
    <property type="protein sequence ID" value="AKS33757.1"/>
    <property type="molecule type" value="Genomic_DNA"/>
</dbReference>
<dbReference type="Pfam" id="PF01266">
    <property type="entry name" value="DAO"/>
    <property type="match status" value="1"/>
</dbReference>
<feature type="domain" description="Glucose-methanol-choline oxidoreductase C-terminal" evidence="6">
    <location>
        <begin position="402"/>
        <end position="509"/>
    </location>
</feature>
<evidence type="ECO:0000313" key="7">
    <source>
        <dbReference type="EMBL" id="AKS33757.1"/>
    </source>
</evidence>
<dbReference type="PROSITE" id="PS51257">
    <property type="entry name" value="PROKAR_LIPOPROTEIN"/>
    <property type="match status" value="1"/>
</dbReference>
<dbReference type="RefSeq" id="WP_157890639.1">
    <property type="nucleotide sequence ID" value="NZ_CP012150.1"/>
</dbReference>
<evidence type="ECO:0000256" key="3">
    <source>
        <dbReference type="ARBA" id="ARBA00022827"/>
    </source>
</evidence>
<organism evidence="7 8">
    <name type="scientific">Mycolicibacterium goodii</name>
    <name type="common">Mycobacterium goodii</name>
    <dbReference type="NCBI Taxonomy" id="134601"/>
    <lineage>
        <taxon>Bacteria</taxon>
        <taxon>Bacillati</taxon>
        <taxon>Actinomycetota</taxon>
        <taxon>Actinomycetes</taxon>
        <taxon>Mycobacteriales</taxon>
        <taxon>Mycobacteriaceae</taxon>
        <taxon>Mycolicibacterium</taxon>
    </lineage>
</organism>
<proteinExistence type="inferred from homology"/>
<dbReference type="Proteomes" id="UP000062255">
    <property type="component" value="Chromosome"/>
</dbReference>
<dbReference type="InterPro" id="IPR006076">
    <property type="entry name" value="FAD-dep_OxRdtase"/>
</dbReference>
<evidence type="ECO:0000259" key="5">
    <source>
        <dbReference type="Pfam" id="PF01266"/>
    </source>
</evidence>
<dbReference type="PATRIC" id="fig|134601.6.peg.4095"/>
<dbReference type="PANTHER" id="PTHR46056:SF12">
    <property type="entry name" value="LONG-CHAIN-ALCOHOL OXIDASE"/>
    <property type="match status" value="1"/>
</dbReference>
<evidence type="ECO:0000256" key="4">
    <source>
        <dbReference type="ARBA" id="ARBA00023002"/>
    </source>
</evidence>
<dbReference type="GO" id="GO:0016614">
    <property type="term" value="F:oxidoreductase activity, acting on CH-OH group of donors"/>
    <property type="evidence" value="ECO:0007669"/>
    <property type="project" value="InterPro"/>
</dbReference>
<comment type="similarity">
    <text evidence="1">Belongs to the GMC oxidoreductase family.</text>
</comment>
<name>A0A0K0X8S8_MYCGD</name>
<dbReference type="KEGG" id="mgo:AFA91_19775"/>
<sequence>MTPSRAALQSQIISDPPTVVETDVAIIGSGMGGGCLAYALRDRGIRVLIVEQGDFLPVERENWSFGAVHTEGRYKNSAAWYDATTGRNFIPGNYHYVGGSTKLYGATLPRFRECDFGPIEHADGLSPAWPIDYADLEPYYGEAEQMFWVHSNKGEDPTDPWRSTDYPYPGLPHEGAMARLAESARKQGLHPFSAPQALDYRPGGGCVLCETCDSFACMVEAKGDADVSAVRPALAAKTRNVELLTNAEVVKLVTSPDGSTVTAAQIRHHDRRIEVRAHRFVLSCGAVNTAALLLRSASDLHRRGLANSSDQVGRNYMAHVTTFFLAVDPRCKNEAVYQKTIGINDWYEAGPDNTYPLGNVQGLGKLRGPQAKMGKPWVPMPILDEVTKYTLDLFLQTEDLPLPENRVTLRSNGQVSLFRRETNLAAHHELIHRMKKVVRKAGFPVVLTRSLGVEATSHQCGTARMGDDPTTSVVDANLKAHDLDNLWIADTSTFCSSGAVNPAITAAALSLRLGHSGALTN</sequence>
<dbReference type="STRING" id="134601.AFA91_19775"/>
<accession>A0A0K0X8S8</accession>
<evidence type="ECO:0000259" key="6">
    <source>
        <dbReference type="Pfam" id="PF05199"/>
    </source>
</evidence>
<protein>
    <submittedName>
        <fullName evidence="7">Dehydrogenase</fullName>
    </submittedName>
</protein>
<dbReference type="Gene3D" id="3.50.50.60">
    <property type="entry name" value="FAD/NAD(P)-binding domain"/>
    <property type="match status" value="2"/>
</dbReference>
<evidence type="ECO:0000256" key="1">
    <source>
        <dbReference type="ARBA" id="ARBA00010790"/>
    </source>
</evidence>
<keyword evidence="4" id="KW-0560">Oxidoreductase</keyword>
<keyword evidence="3" id="KW-0274">FAD</keyword>
<feature type="domain" description="FAD dependent oxidoreductase" evidence="5">
    <location>
        <begin position="23"/>
        <end position="293"/>
    </location>
</feature>
<gene>
    <name evidence="7" type="ORF">AFA91_19775</name>
</gene>
<keyword evidence="2" id="KW-0285">Flavoprotein</keyword>
<dbReference type="Pfam" id="PF05199">
    <property type="entry name" value="GMC_oxred_C"/>
    <property type="match status" value="1"/>
</dbReference>
<evidence type="ECO:0000256" key="2">
    <source>
        <dbReference type="ARBA" id="ARBA00022630"/>
    </source>
</evidence>
<dbReference type="PANTHER" id="PTHR46056">
    <property type="entry name" value="LONG-CHAIN-ALCOHOL OXIDASE"/>
    <property type="match status" value="1"/>
</dbReference>
<reference evidence="7 8" key="1">
    <citation type="submission" date="2015-07" db="EMBL/GenBank/DDBJ databases">
        <title>Complete genome sequence of Mycobacterium goodii X7B, a facultative thermophilic biodesulfurizing bacterium.</title>
        <authorList>
            <person name="Yu B."/>
            <person name="Li F."/>
            <person name="Xu P."/>
        </authorList>
    </citation>
    <scope>NUCLEOTIDE SEQUENCE [LARGE SCALE GENOMIC DNA]</scope>
    <source>
        <strain evidence="7 8">X7B</strain>
    </source>
</reference>
<dbReference type="InterPro" id="IPR036188">
    <property type="entry name" value="FAD/NAD-bd_sf"/>
</dbReference>
<dbReference type="SUPFAM" id="SSF51905">
    <property type="entry name" value="FAD/NAD(P)-binding domain"/>
    <property type="match status" value="1"/>
</dbReference>
<dbReference type="OrthoDB" id="9798604at2"/>